<proteinExistence type="predicted"/>
<keyword evidence="2" id="KW-0812">Transmembrane</keyword>
<keyword evidence="2" id="KW-0472">Membrane</keyword>
<feature type="region of interest" description="Disordered" evidence="1">
    <location>
        <begin position="300"/>
        <end position="322"/>
    </location>
</feature>
<comment type="caution">
    <text evidence="3">The sequence shown here is derived from an EMBL/GenBank/DDBJ whole genome shotgun (WGS) entry which is preliminary data.</text>
</comment>
<organism evidence="3 4">
    <name type="scientific">Lasiosphaeria ovina</name>
    <dbReference type="NCBI Taxonomy" id="92902"/>
    <lineage>
        <taxon>Eukaryota</taxon>
        <taxon>Fungi</taxon>
        <taxon>Dikarya</taxon>
        <taxon>Ascomycota</taxon>
        <taxon>Pezizomycotina</taxon>
        <taxon>Sordariomycetes</taxon>
        <taxon>Sordariomycetidae</taxon>
        <taxon>Sordariales</taxon>
        <taxon>Lasiosphaeriaceae</taxon>
        <taxon>Lasiosphaeria</taxon>
    </lineage>
</organism>
<protein>
    <submittedName>
        <fullName evidence="3">Uncharacterized protein</fullName>
    </submittedName>
</protein>
<dbReference type="Proteomes" id="UP001287356">
    <property type="component" value="Unassembled WGS sequence"/>
</dbReference>
<keyword evidence="4" id="KW-1185">Reference proteome</keyword>
<dbReference type="EMBL" id="JAULSN010000005">
    <property type="protein sequence ID" value="KAK3371027.1"/>
    <property type="molecule type" value="Genomic_DNA"/>
</dbReference>
<reference evidence="3" key="2">
    <citation type="submission" date="2023-06" db="EMBL/GenBank/DDBJ databases">
        <authorList>
            <consortium name="Lawrence Berkeley National Laboratory"/>
            <person name="Haridas S."/>
            <person name="Hensen N."/>
            <person name="Bonometti L."/>
            <person name="Westerberg I."/>
            <person name="Brannstrom I.O."/>
            <person name="Guillou S."/>
            <person name="Cros-Aarteil S."/>
            <person name="Calhoun S."/>
            <person name="Kuo A."/>
            <person name="Mondo S."/>
            <person name="Pangilinan J."/>
            <person name="Riley R."/>
            <person name="Labutti K."/>
            <person name="Andreopoulos B."/>
            <person name="Lipzen A."/>
            <person name="Chen C."/>
            <person name="Yanf M."/>
            <person name="Daum C."/>
            <person name="Ng V."/>
            <person name="Clum A."/>
            <person name="Steindorff A."/>
            <person name="Ohm R."/>
            <person name="Martin F."/>
            <person name="Silar P."/>
            <person name="Natvig D."/>
            <person name="Lalanne C."/>
            <person name="Gautier V."/>
            <person name="Ament-Velasquez S.L."/>
            <person name="Kruys A."/>
            <person name="Hutchinson M.I."/>
            <person name="Powell A.J."/>
            <person name="Barry K."/>
            <person name="Miller A.N."/>
            <person name="Grigoriev I.V."/>
            <person name="Debuchy R."/>
            <person name="Gladieux P."/>
            <person name="Thoren M.H."/>
            <person name="Johannesson H."/>
        </authorList>
    </citation>
    <scope>NUCLEOTIDE SEQUENCE</scope>
    <source>
        <strain evidence="3">CBS 958.72</strain>
    </source>
</reference>
<dbReference type="AlphaFoldDB" id="A0AAE0K7L9"/>
<feature type="region of interest" description="Disordered" evidence="1">
    <location>
        <begin position="197"/>
        <end position="227"/>
    </location>
</feature>
<feature type="compositionally biased region" description="Polar residues" evidence="1">
    <location>
        <begin position="217"/>
        <end position="227"/>
    </location>
</feature>
<evidence type="ECO:0000313" key="3">
    <source>
        <dbReference type="EMBL" id="KAK3371027.1"/>
    </source>
</evidence>
<sequence>MAVPSQAPAAASLPPMTKIPAPPGTVVTSTPARIANMSTTATVTTTTALALPTKTRAIIMALSVVLLHNDNIGVRWTARSYNLFVASLGIATVVPFLAAVLRWAAASAALLAAHLSSATTHLFLNTGNYGVALGEKIPIKWNYDWLPPSWLECEEYELHIWNGTHADYSPLFYYPADEARRSDPESSDPFTSIDIIGASPTDGAPPTGTATIRNPAGSGTSAAPSHAPHSTTIYELLGLSSTASLLPLTLLRGGGRQQQPQQIAELPPEMQAGELWGGGVDIARGRAGLAVPGTSVLLKGGRGRSSDVDDPPLAKGGGGAPHAGCDTERLVGRYEEEQPAVVIVVGGFDFLLLVVGCVVGGPPRWKATVVVLAPGGHGHGGDY</sequence>
<keyword evidence="2" id="KW-1133">Transmembrane helix</keyword>
<feature type="compositionally biased region" description="Low complexity" evidence="1">
    <location>
        <begin position="197"/>
        <end position="211"/>
    </location>
</feature>
<reference evidence="3" key="1">
    <citation type="journal article" date="2023" name="Mol. Phylogenet. Evol.">
        <title>Genome-scale phylogeny and comparative genomics of the fungal order Sordariales.</title>
        <authorList>
            <person name="Hensen N."/>
            <person name="Bonometti L."/>
            <person name="Westerberg I."/>
            <person name="Brannstrom I.O."/>
            <person name="Guillou S."/>
            <person name="Cros-Aarteil S."/>
            <person name="Calhoun S."/>
            <person name="Haridas S."/>
            <person name="Kuo A."/>
            <person name="Mondo S."/>
            <person name="Pangilinan J."/>
            <person name="Riley R."/>
            <person name="LaButti K."/>
            <person name="Andreopoulos B."/>
            <person name="Lipzen A."/>
            <person name="Chen C."/>
            <person name="Yan M."/>
            <person name="Daum C."/>
            <person name="Ng V."/>
            <person name="Clum A."/>
            <person name="Steindorff A."/>
            <person name="Ohm R.A."/>
            <person name="Martin F."/>
            <person name="Silar P."/>
            <person name="Natvig D.O."/>
            <person name="Lalanne C."/>
            <person name="Gautier V."/>
            <person name="Ament-Velasquez S.L."/>
            <person name="Kruys A."/>
            <person name="Hutchinson M.I."/>
            <person name="Powell A.J."/>
            <person name="Barry K."/>
            <person name="Miller A.N."/>
            <person name="Grigoriev I.V."/>
            <person name="Debuchy R."/>
            <person name="Gladieux P."/>
            <person name="Hiltunen Thoren M."/>
            <person name="Johannesson H."/>
        </authorList>
    </citation>
    <scope>NUCLEOTIDE SEQUENCE</scope>
    <source>
        <strain evidence="3">CBS 958.72</strain>
    </source>
</reference>
<name>A0AAE0K7L9_9PEZI</name>
<evidence type="ECO:0000256" key="2">
    <source>
        <dbReference type="SAM" id="Phobius"/>
    </source>
</evidence>
<evidence type="ECO:0000256" key="1">
    <source>
        <dbReference type="SAM" id="MobiDB-lite"/>
    </source>
</evidence>
<gene>
    <name evidence="3" type="ORF">B0T24DRAFT_721242</name>
</gene>
<evidence type="ECO:0000313" key="4">
    <source>
        <dbReference type="Proteomes" id="UP001287356"/>
    </source>
</evidence>
<feature type="transmembrane region" description="Helical" evidence="2">
    <location>
        <begin position="83"/>
        <end position="105"/>
    </location>
</feature>
<accession>A0AAE0K7L9</accession>